<reference evidence="5" key="3">
    <citation type="submission" date="2016-11" db="EMBL/GenBank/DDBJ databases">
        <authorList>
            <person name="Varghese N."/>
            <person name="Submissions S."/>
        </authorList>
    </citation>
    <scope>NUCLEOTIDE SEQUENCE [LARGE SCALE GENOMIC DNA]</scope>
    <source>
        <strain evidence="5">DX253</strain>
    </source>
</reference>
<reference evidence="2 4" key="1">
    <citation type="journal article" date="2014" name="ISME J.">
        <title>Trehalose/2-sulfotrehalose biosynthesis and glycine-betaine uptake are widely spread mechanisms for osmoadaptation in the Halobacteriales.</title>
        <authorList>
            <person name="Youssef N.H."/>
            <person name="Savage-Ashlock K.N."/>
            <person name="McCully A.L."/>
            <person name="Luedtke B."/>
            <person name="Shaw E.I."/>
            <person name="Hoff W.D."/>
            <person name="Elshahed M.S."/>
        </authorList>
    </citation>
    <scope>NUCLEOTIDE SEQUENCE [LARGE SCALE GENOMIC DNA]</scope>
    <source>
        <strain evidence="2 4">DX253</strain>
    </source>
</reference>
<accession>E7QRB9</accession>
<evidence type="ECO:0000313" key="3">
    <source>
        <dbReference type="EMBL" id="SHK19893.1"/>
    </source>
</evidence>
<name>E7QRB9_HALPU</name>
<dbReference type="Proteomes" id="UP000184203">
    <property type="component" value="Unassembled WGS sequence"/>
</dbReference>
<dbReference type="Proteomes" id="UP000003751">
    <property type="component" value="Unassembled WGS sequence"/>
</dbReference>
<feature type="region of interest" description="Disordered" evidence="1">
    <location>
        <begin position="44"/>
        <end position="68"/>
    </location>
</feature>
<dbReference type="EMBL" id="FRAN01000001">
    <property type="protein sequence ID" value="SHK19893.1"/>
    <property type="molecule type" value="Genomic_DNA"/>
</dbReference>
<sequence length="68" mass="7193">MDDDGEPEAEDAAQARAILDAFDTVDRERIVDELTAAMVELHDVATTTESDAVSDADATAEDGPNANE</sequence>
<reference evidence="3" key="2">
    <citation type="submission" date="2016-11" db="EMBL/GenBank/DDBJ databases">
        <authorList>
            <person name="Jaros S."/>
            <person name="Januszkiewicz K."/>
            <person name="Wedrychowicz H."/>
        </authorList>
    </citation>
    <scope>NUCLEOTIDE SEQUENCE [LARGE SCALE GENOMIC DNA]</scope>
    <source>
        <strain evidence="3">DX253</strain>
    </source>
</reference>
<dbReference type="EMBL" id="AEMG01000006">
    <property type="protein sequence ID" value="EFW92538.1"/>
    <property type="molecule type" value="Genomic_DNA"/>
</dbReference>
<organism evidence="2 4">
    <name type="scientific">Haladaptatus paucihalophilus DX253</name>
    <dbReference type="NCBI Taxonomy" id="797209"/>
    <lineage>
        <taxon>Archaea</taxon>
        <taxon>Methanobacteriati</taxon>
        <taxon>Methanobacteriota</taxon>
        <taxon>Stenosarchaea group</taxon>
        <taxon>Halobacteria</taxon>
        <taxon>Halobacteriales</taxon>
        <taxon>Haladaptataceae</taxon>
        <taxon>Haladaptatus</taxon>
    </lineage>
</organism>
<dbReference type="STRING" id="797209.GCA_000376445_00022"/>
<evidence type="ECO:0000313" key="2">
    <source>
        <dbReference type="EMBL" id="EFW92538.1"/>
    </source>
</evidence>
<dbReference type="PATRIC" id="fig|797209.4.peg.1333"/>
<evidence type="ECO:0000313" key="4">
    <source>
        <dbReference type="Proteomes" id="UP000003751"/>
    </source>
</evidence>
<dbReference type="AlphaFoldDB" id="E7QRB9"/>
<evidence type="ECO:0000256" key="1">
    <source>
        <dbReference type="SAM" id="MobiDB-lite"/>
    </source>
</evidence>
<evidence type="ECO:0000313" key="5">
    <source>
        <dbReference type="Proteomes" id="UP000184203"/>
    </source>
</evidence>
<gene>
    <name evidence="3" type="ORF">SAMN05444342_0918</name>
    <name evidence="2" type="ORF">ZOD2009_06709</name>
</gene>
<dbReference type="RefSeq" id="WP_007978224.1">
    <property type="nucleotide sequence ID" value="NZ_AEMG01000006.1"/>
</dbReference>
<protein>
    <submittedName>
        <fullName evidence="2">Uncharacterized protein</fullName>
    </submittedName>
</protein>
<proteinExistence type="predicted"/>
<keyword evidence="5" id="KW-1185">Reference proteome</keyword>